<dbReference type="InterPro" id="IPR044998">
    <property type="entry name" value="Timeless"/>
</dbReference>
<evidence type="ECO:0000256" key="3">
    <source>
        <dbReference type="ARBA" id="ARBA00021529"/>
    </source>
</evidence>
<gene>
    <name evidence="10" type="ORF">BDZ85DRAFT_315928</name>
</gene>
<dbReference type="GO" id="GO:0000076">
    <property type="term" value="P:DNA replication checkpoint signaling"/>
    <property type="evidence" value="ECO:0007669"/>
    <property type="project" value="TreeGrafter"/>
</dbReference>
<dbReference type="GO" id="GO:0006281">
    <property type="term" value="P:DNA repair"/>
    <property type="evidence" value="ECO:0007669"/>
    <property type="project" value="TreeGrafter"/>
</dbReference>
<accession>A0A6A6GLF9</accession>
<feature type="compositionally biased region" description="Acidic residues" evidence="8">
    <location>
        <begin position="1178"/>
        <end position="1187"/>
    </location>
</feature>
<comment type="similarity">
    <text evidence="2">Belongs to the timeless family.</text>
</comment>
<dbReference type="AlphaFoldDB" id="A0A6A6GLF9"/>
<feature type="region of interest" description="Disordered" evidence="8">
    <location>
        <begin position="825"/>
        <end position="864"/>
    </location>
</feature>
<evidence type="ECO:0000256" key="8">
    <source>
        <dbReference type="SAM" id="MobiDB-lite"/>
    </source>
</evidence>
<keyword evidence="5" id="KW-0539">Nucleus</keyword>
<feature type="region of interest" description="Disordered" evidence="8">
    <location>
        <begin position="944"/>
        <end position="1189"/>
    </location>
</feature>
<feature type="region of interest" description="Disordered" evidence="8">
    <location>
        <begin position="572"/>
        <end position="604"/>
    </location>
</feature>
<feature type="domain" description="Timeless N-terminal" evidence="9">
    <location>
        <begin position="44"/>
        <end position="313"/>
    </location>
</feature>
<dbReference type="GO" id="GO:0051321">
    <property type="term" value="P:meiotic cell cycle"/>
    <property type="evidence" value="ECO:0007669"/>
    <property type="project" value="UniProtKB-KW"/>
</dbReference>
<evidence type="ECO:0000256" key="7">
    <source>
        <dbReference type="ARBA" id="ARBA00023306"/>
    </source>
</evidence>
<feature type="compositionally biased region" description="Polar residues" evidence="8">
    <location>
        <begin position="825"/>
        <end position="844"/>
    </location>
</feature>
<dbReference type="PANTHER" id="PTHR22940:SF4">
    <property type="entry name" value="PROTEIN TIMELESS HOMOLOG"/>
    <property type="match status" value="1"/>
</dbReference>
<dbReference type="InterPro" id="IPR006906">
    <property type="entry name" value="Timeless_N"/>
</dbReference>
<feature type="compositionally biased region" description="Basic and acidic residues" evidence="8">
    <location>
        <begin position="944"/>
        <end position="953"/>
    </location>
</feature>
<evidence type="ECO:0000259" key="9">
    <source>
        <dbReference type="Pfam" id="PF04821"/>
    </source>
</evidence>
<organism evidence="10 11">
    <name type="scientific">Elsinoe ampelina</name>
    <dbReference type="NCBI Taxonomy" id="302913"/>
    <lineage>
        <taxon>Eukaryota</taxon>
        <taxon>Fungi</taxon>
        <taxon>Dikarya</taxon>
        <taxon>Ascomycota</taxon>
        <taxon>Pezizomycotina</taxon>
        <taxon>Dothideomycetes</taxon>
        <taxon>Dothideomycetidae</taxon>
        <taxon>Myriangiales</taxon>
        <taxon>Elsinoaceae</taxon>
        <taxon>Elsinoe</taxon>
    </lineage>
</organism>
<keyword evidence="6" id="KW-0469">Meiosis</keyword>
<dbReference type="PANTHER" id="PTHR22940">
    <property type="entry name" value="TIMEOUT/TIMELESS-2"/>
    <property type="match status" value="1"/>
</dbReference>
<comment type="subcellular location">
    <subcellularLocation>
        <location evidence="1">Nucleus</location>
    </subcellularLocation>
</comment>
<feature type="compositionally biased region" description="Acidic residues" evidence="8">
    <location>
        <begin position="954"/>
        <end position="965"/>
    </location>
</feature>
<feature type="compositionally biased region" description="Acidic residues" evidence="8">
    <location>
        <begin position="1028"/>
        <end position="1038"/>
    </location>
</feature>
<proteinExistence type="inferred from homology"/>
<keyword evidence="4" id="KW-0236">DNA replication inhibitor</keyword>
<dbReference type="Proteomes" id="UP000799538">
    <property type="component" value="Unassembled WGS sequence"/>
</dbReference>
<dbReference type="Pfam" id="PF04821">
    <property type="entry name" value="TIMELESS"/>
    <property type="match status" value="1"/>
</dbReference>
<evidence type="ECO:0000256" key="1">
    <source>
        <dbReference type="ARBA" id="ARBA00004123"/>
    </source>
</evidence>
<dbReference type="EMBL" id="ML992502">
    <property type="protein sequence ID" value="KAF2226399.1"/>
    <property type="molecule type" value="Genomic_DNA"/>
</dbReference>
<evidence type="ECO:0000313" key="11">
    <source>
        <dbReference type="Proteomes" id="UP000799538"/>
    </source>
</evidence>
<dbReference type="OrthoDB" id="310853at2759"/>
<dbReference type="GO" id="GO:0003677">
    <property type="term" value="F:DNA binding"/>
    <property type="evidence" value="ECO:0007669"/>
    <property type="project" value="TreeGrafter"/>
</dbReference>
<protein>
    <recommendedName>
        <fullName evidence="3">Topoisomerase 1-associated factor 1</fullName>
    </recommendedName>
</protein>
<dbReference type="GO" id="GO:0043111">
    <property type="term" value="P:replication fork arrest"/>
    <property type="evidence" value="ECO:0007669"/>
    <property type="project" value="TreeGrafter"/>
</dbReference>
<keyword evidence="11" id="KW-1185">Reference proteome</keyword>
<feature type="compositionally biased region" description="Acidic residues" evidence="8">
    <location>
        <begin position="1121"/>
        <end position="1137"/>
    </location>
</feature>
<feature type="compositionally biased region" description="Polar residues" evidence="8">
    <location>
        <begin position="1103"/>
        <end position="1120"/>
    </location>
</feature>
<keyword evidence="7" id="KW-0131">Cell cycle</keyword>
<feature type="compositionally biased region" description="Basic and acidic residues" evidence="8">
    <location>
        <begin position="1145"/>
        <end position="1165"/>
    </location>
</feature>
<evidence type="ECO:0000256" key="5">
    <source>
        <dbReference type="ARBA" id="ARBA00023242"/>
    </source>
</evidence>
<reference evidence="11" key="1">
    <citation type="journal article" date="2020" name="Stud. Mycol.">
        <title>101 Dothideomycetes genomes: A test case for predicting lifestyles and emergence of pathogens.</title>
        <authorList>
            <person name="Haridas S."/>
            <person name="Albert R."/>
            <person name="Binder M."/>
            <person name="Bloem J."/>
            <person name="LaButti K."/>
            <person name="Salamov A."/>
            <person name="Andreopoulos B."/>
            <person name="Baker S."/>
            <person name="Barry K."/>
            <person name="Bills G."/>
            <person name="Bluhm B."/>
            <person name="Cannon C."/>
            <person name="Castanera R."/>
            <person name="Culley D."/>
            <person name="Daum C."/>
            <person name="Ezra D."/>
            <person name="Gonzalez J."/>
            <person name="Henrissat B."/>
            <person name="Kuo A."/>
            <person name="Liang C."/>
            <person name="Lipzen A."/>
            <person name="Lutzoni F."/>
            <person name="Magnuson J."/>
            <person name="Mondo S."/>
            <person name="Nolan M."/>
            <person name="Ohm R."/>
            <person name="Pangilinan J."/>
            <person name="Park H.-J."/>
            <person name="Ramirez L."/>
            <person name="Alfaro M."/>
            <person name="Sun H."/>
            <person name="Tritt A."/>
            <person name="Yoshinaga Y."/>
            <person name="Zwiers L.-H."/>
            <person name="Turgeon B."/>
            <person name="Goodwin S."/>
            <person name="Spatafora J."/>
            <person name="Crous P."/>
            <person name="Grigoriev I."/>
        </authorList>
    </citation>
    <scope>NUCLEOTIDE SEQUENCE [LARGE SCALE GENOMIC DNA]</scope>
    <source>
        <strain evidence="11">CECT 20119</strain>
    </source>
</reference>
<evidence type="ECO:0000256" key="4">
    <source>
        <dbReference type="ARBA" id="ARBA00022880"/>
    </source>
</evidence>
<evidence type="ECO:0000313" key="10">
    <source>
        <dbReference type="EMBL" id="KAF2226399.1"/>
    </source>
</evidence>
<sequence>MPQRASELTMEVFEKSQTIDPEVRAYIYSLVSAIGGSSAADDGRYVLGDDALACLKDLRRWLKLYDTKLDRFDVKRVLSEANVVKGDLLEILGQWREDDETNVLRRKVAIGSLELLTELTWPLSLDSDKATVNHVRHAPVIQLAQVDYKRSILHHESEAILHKAIAAAVPAMTVPRRERSPREEGIINLVLYLFRNFVLISQPPNLPSHGNEEDISRAETIHALESQDVLQLILTICSGMGEDFDEQDIIVMELLFHLLKGIDPKQIFQNDRQVTEDKISNLKKTLQAEKALLSSQARNAPTRHNRFGTMVWVQQSDQKLATLTGQDTILGGDSTLRKMDSTKKWNRPKHAKRDAQEGVSDFAPVHLDSRARSALKTFISDFLDSSFNPLFMHLRRAIEREAERVKEEHARQYFFLISWFLRAFAARQSLATGSTSQATETETPYAYIASVLTQETFVLLNRTMQKNLDDKSYSDVHTCLLAFTQIMLTIDTMTSSPNDDDQEIAENMQARLFYEEQTHDRILAVLRGYEEGRQGVPYLDAATDLSHVFIRLLERYSKVNVDMFVRSKRRARKKASQKPKGGATIEGLEDDTAPAAEDGANDEVEAHREVQERKFDFSRFAARFVNESSVNTFVALLRRYQDLDPEQLKRCHRFFYRVAFKMERPILLYRVDILVLLQRLIKGPQGLDTKVDRRSSVFREWEELVKQVFRRCIKKVEERPELIVEMLFTKIPNTMFYLEHGYEKEIIKAAPRAPAEMEIKPGMDHLQEIGVAVGVLINQGKLDALAWVKTVLTNAIDERKSWEDLNIALDESISDADKQTQLFGQGQTETDQLTNDNDTGNASEKQTEIQGAEKPQPPAIVVMPDSDDRRTATFKDKHLRLLLKTLQFQRLGMNDDPTASWIIPSSLSSTRIEDDLDAIRKFEFDPPVYEDGKSAESFIRNESAGRRNAYEKEASDDEGDSDLDESLFVPGGPTVRPDDPRPEKPKRKKLVRKGEEISEEQRKERADARKAREKEKDAKVKSTLFVTESDDEEDEERDAEFFRKEKERRGKSSDAVKAALMDGRTGHGEERASKKRKGDVPARSTKKRKTGTFEEDSDIEMVETQNEPMVISSRESTPASDSDDLESEIGDLLDDGETPLSSQTGHRDAGSEKGDESTSKLREILQPRSGNEQKQSSDDIEEDEDDFVLVKSSRRSRPVFVVDDDSD</sequence>
<feature type="compositionally biased region" description="Basic and acidic residues" evidence="8">
    <location>
        <begin position="992"/>
        <end position="1020"/>
    </location>
</feature>
<name>A0A6A6GLF9_9PEZI</name>
<evidence type="ECO:0000256" key="6">
    <source>
        <dbReference type="ARBA" id="ARBA00023254"/>
    </source>
</evidence>
<evidence type="ECO:0000256" key="2">
    <source>
        <dbReference type="ARBA" id="ARBA00008174"/>
    </source>
</evidence>
<feature type="compositionally biased region" description="Basic and acidic residues" evidence="8">
    <location>
        <begin position="1039"/>
        <end position="1054"/>
    </location>
</feature>
<dbReference type="GO" id="GO:0031298">
    <property type="term" value="C:replication fork protection complex"/>
    <property type="evidence" value="ECO:0007669"/>
    <property type="project" value="TreeGrafter"/>
</dbReference>